<keyword evidence="5" id="KW-1185">Reference proteome</keyword>
<dbReference type="AlphaFoldDB" id="A0A8H6ZM62"/>
<accession>A0A8H6ZM62</accession>
<dbReference type="Pfam" id="PF00144">
    <property type="entry name" value="Beta-lactamase"/>
    <property type="match status" value="1"/>
</dbReference>
<organism evidence="4 5">
    <name type="scientific">Pleurotus ostreatus</name>
    <name type="common">Oyster mushroom</name>
    <name type="synonym">White-rot fungus</name>
    <dbReference type="NCBI Taxonomy" id="5322"/>
    <lineage>
        <taxon>Eukaryota</taxon>
        <taxon>Fungi</taxon>
        <taxon>Dikarya</taxon>
        <taxon>Basidiomycota</taxon>
        <taxon>Agaricomycotina</taxon>
        <taxon>Agaricomycetes</taxon>
        <taxon>Agaricomycetidae</taxon>
        <taxon>Agaricales</taxon>
        <taxon>Pleurotineae</taxon>
        <taxon>Pleurotaceae</taxon>
        <taxon>Pleurotus</taxon>
    </lineage>
</organism>
<name>A0A8H6ZM62_PLEOS</name>
<dbReference type="PANTHER" id="PTHR46825:SF15">
    <property type="entry name" value="BETA-LACTAMASE-RELATED DOMAIN-CONTAINING PROTEIN"/>
    <property type="match status" value="1"/>
</dbReference>
<dbReference type="SUPFAM" id="SSF56601">
    <property type="entry name" value="beta-lactamase/transpeptidase-like"/>
    <property type="match status" value="1"/>
</dbReference>
<proteinExistence type="inferred from homology"/>
<gene>
    <name evidence="4" type="ORF">PC9H_009687</name>
</gene>
<feature type="signal peptide" evidence="2">
    <location>
        <begin position="1"/>
        <end position="21"/>
    </location>
</feature>
<feature type="chain" id="PRO_5034332099" description="Beta-lactamase-related domain-containing protein" evidence="2">
    <location>
        <begin position="22"/>
        <end position="589"/>
    </location>
</feature>
<dbReference type="InterPro" id="IPR050491">
    <property type="entry name" value="AmpC-like"/>
</dbReference>
<dbReference type="InterPro" id="IPR012338">
    <property type="entry name" value="Beta-lactam/transpept-like"/>
</dbReference>
<sequence length="589" mass="62594">MLLQFVALCSCFVSPFTYVLAQQPPSSPILNAEIDAFINGLLADWNSPGGVSVAVVRKTGNDTWNVETKGYGVAKADGTNVTAQTLFAIGSNSKLFDILATGLLIANTSLDPRISWNTKIKTIIPEWGLMDPIATDEATIIDLMSHRSGLPRHDFMAKLSDDVLDVIGRLRFLKPSTEFRETLQYNNNMYTVLSYIPTAILPSKPKFTRYVKANIFEPLGLNSTTYSFDVANATGNLADGFFKQQTNLSASIFDAGIPRAIPFWAQVGGEDGHLDSGAGGVISNAVDMAAWLQTLLSGGGNAATKEVIIPPEAINMVSSGITVFESSPQHPFLSAAVYGGGQAQSTYRGHVVVEHGGSVPGFNSYISRFPFDGVGISVLTNDNELGSAISLAVKYRISDEALGLTPIDSKTIVANDLLATFAALPPPIQRPENATLPPNGVEGLAGVYEDPAYGRAELCLASANASTVTISDSCRALTSNITVVLPGVVDPTIPTLLAKWDRPFGAYVRLTHLNESTFSLSVFDSYPTGNSSSPFWASPVVVLGPVAEFAQDNGTLGFGLTGAWGAGAGVPEPIGNTVRERSEVWFTKV</sequence>
<dbReference type="Proteomes" id="UP000623687">
    <property type="component" value="Unassembled WGS sequence"/>
</dbReference>
<comment type="caution">
    <text evidence="4">The sequence shown here is derived from an EMBL/GenBank/DDBJ whole genome shotgun (WGS) entry which is preliminary data.</text>
</comment>
<comment type="similarity">
    <text evidence="1">Belongs to the peptidase S12 family.</text>
</comment>
<feature type="domain" description="Beta-lactamase-related" evidence="3">
    <location>
        <begin position="50"/>
        <end position="385"/>
    </location>
</feature>
<dbReference type="EMBL" id="JACETU010000007">
    <property type="protein sequence ID" value="KAF7424380.1"/>
    <property type="molecule type" value="Genomic_DNA"/>
</dbReference>
<evidence type="ECO:0000256" key="1">
    <source>
        <dbReference type="ARBA" id="ARBA00038215"/>
    </source>
</evidence>
<dbReference type="RefSeq" id="XP_036628574.1">
    <property type="nucleotide sequence ID" value="XM_036779185.1"/>
</dbReference>
<dbReference type="GeneID" id="59379505"/>
<dbReference type="PANTHER" id="PTHR46825">
    <property type="entry name" value="D-ALANYL-D-ALANINE-CARBOXYPEPTIDASE/ENDOPEPTIDASE AMPH"/>
    <property type="match status" value="1"/>
</dbReference>
<evidence type="ECO:0000259" key="3">
    <source>
        <dbReference type="Pfam" id="PF00144"/>
    </source>
</evidence>
<evidence type="ECO:0000256" key="2">
    <source>
        <dbReference type="SAM" id="SignalP"/>
    </source>
</evidence>
<evidence type="ECO:0000313" key="4">
    <source>
        <dbReference type="EMBL" id="KAF7424380.1"/>
    </source>
</evidence>
<protein>
    <recommendedName>
        <fullName evidence="3">Beta-lactamase-related domain-containing protein</fullName>
    </recommendedName>
</protein>
<dbReference type="Gene3D" id="3.40.710.10">
    <property type="entry name" value="DD-peptidase/beta-lactamase superfamily"/>
    <property type="match status" value="1"/>
</dbReference>
<dbReference type="OrthoDB" id="5946976at2759"/>
<dbReference type="VEuPathDB" id="FungiDB:PC9H_009687"/>
<evidence type="ECO:0000313" key="5">
    <source>
        <dbReference type="Proteomes" id="UP000623687"/>
    </source>
</evidence>
<dbReference type="InterPro" id="IPR001466">
    <property type="entry name" value="Beta-lactam-related"/>
</dbReference>
<dbReference type="SMR" id="A0A8H6ZM62"/>
<reference evidence="4" key="1">
    <citation type="submission" date="2019-07" db="EMBL/GenBank/DDBJ databases">
        <authorList>
            <person name="Palmer J.M."/>
        </authorList>
    </citation>
    <scope>NUCLEOTIDE SEQUENCE</scope>
    <source>
        <strain evidence="4">PC9</strain>
    </source>
</reference>
<keyword evidence="2" id="KW-0732">Signal</keyword>